<feature type="transmembrane region" description="Helical" evidence="10">
    <location>
        <begin position="119"/>
        <end position="143"/>
    </location>
</feature>
<evidence type="ECO:0000256" key="9">
    <source>
        <dbReference type="SAM" id="MobiDB-lite"/>
    </source>
</evidence>
<evidence type="ECO:0000256" key="5">
    <source>
        <dbReference type="ARBA" id="ARBA00022692"/>
    </source>
</evidence>
<keyword evidence="5 10" id="KW-0812">Transmembrane</keyword>
<dbReference type="Pfam" id="PF04143">
    <property type="entry name" value="Sulf_transp"/>
    <property type="match status" value="1"/>
</dbReference>
<keyword evidence="2" id="KW-0813">Transport</keyword>
<comment type="caution">
    <text evidence="12">The sequence shown here is derived from an EMBL/GenBank/DDBJ whole genome shotgun (WGS) entry which is preliminary data.</text>
</comment>
<dbReference type="InterPro" id="IPR007272">
    <property type="entry name" value="Sulf_transp_TsuA/YedE"/>
</dbReference>
<feature type="transmembrane region" description="Helical" evidence="10">
    <location>
        <begin position="256"/>
        <end position="274"/>
    </location>
</feature>
<accession>A0A6N9R145</accession>
<feature type="region of interest" description="Disordered" evidence="9">
    <location>
        <begin position="354"/>
        <end position="392"/>
    </location>
</feature>
<dbReference type="CDD" id="cd00291">
    <property type="entry name" value="SirA_YedF_YeeD"/>
    <property type="match status" value="1"/>
</dbReference>
<feature type="transmembrane region" description="Helical" evidence="10">
    <location>
        <begin position="205"/>
        <end position="225"/>
    </location>
</feature>
<evidence type="ECO:0000259" key="11">
    <source>
        <dbReference type="PROSITE" id="PS01148"/>
    </source>
</evidence>
<dbReference type="Pfam" id="PF01206">
    <property type="entry name" value="TusA"/>
    <property type="match status" value="1"/>
</dbReference>
<comment type="similarity">
    <text evidence="8">Belongs to the TsuA/YedE (TC 9.B.102) family.</text>
</comment>
<dbReference type="Proteomes" id="UP000471026">
    <property type="component" value="Unassembled WGS sequence"/>
</dbReference>
<dbReference type="InterPro" id="IPR001455">
    <property type="entry name" value="TusA-like"/>
</dbReference>
<evidence type="ECO:0000256" key="2">
    <source>
        <dbReference type="ARBA" id="ARBA00022448"/>
    </source>
</evidence>
<dbReference type="Gene3D" id="3.30.110.40">
    <property type="entry name" value="TusA-like domain"/>
    <property type="match status" value="1"/>
</dbReference>
<evidence type="ECO:0000256" key="6">
    <source>
        <dbReference type="ARBA" id="ARBA00022989"/>
    </source>
</evidence>
<evidence type="ECO:0000313" key="12">
    <source>
        <dbReference type="EMBL" id="NDO78371.1"/>
    </source>
</evidence>
<protein>
    <submittedName>
        <fullName evidence="12">YeeE/YedE family protein</fullName>
    </submittedName>
</protein>
<sequence length="505" mass="52135">MTLCDDNLDVASGEELSIRSLFRSLISSSLPPNAPSFRCAGNWYSPTILTGLVIGALLVVISVHAIGLTALTSAGVISPNYPSFAPLAVIVGGFMFGIGIILAGGCASGTWYRSGEGLVGSWVALAMYALSASAMKTGVLSGFNAGMKSWDTGLTTIPGALGVSPWLFVVALAVITALMVRHFLTREKNAPKPARLGNRAAWKRPLHVYTAGALIGLLGVIAWPLSAATGRNDGLGITTPTANSLNFLVTGDQDRLDWGVMLVLGILVGSFIAAKATGEFRIRVADAKTTVRSIGGGVLMGVGAALAGGCTVGNGMVQTSLFTFQGWIALLFIALGVAVATKIWLKPSQARPAEAGSDETYTTDESLDHTVDSATPSGNSIDAAPSAVPSSAAAPSANGNNVFAGFSAAPSALMVKNPASAPSKKLKDLGEGYYALDSLGAVCPFPLIEAKDVMKTLDSGDHLVIDFDCTQATEAIPQWAATDGHEVTDFVEKGDASWQITLKKG</sequence>
<feature type="transmembrane region" description="Helical" evidence="10">
    <location>
        <begin position="84"/>
        <end position="107"/>
    </location>
</feature>
<dbReference type="PANTHER" id="PTHR30574">
    <property type="entry name" value="INNER MEMBRANE PROTEIN YEDE"/>
    <property type="match status" value="1"/>
</dbReference>
<keyword evidence="6 10" id="KW-1133">Transmembrane helix</keyword>
<dbReference type="PROSITE" id="PS01148">
    <property type="entry name" value="UPF0033"/>
    <property type="match status" value="1"/>
</dbReference>
<proteinExistence type="inferred from homology"/>
<feature type="transmembrane region" description="Helical" evidence="10">
    <location>
        <begin position="322"/>
        <end position="345"/>
    </location>
</feature>
<evidence type="ECO:0000313" key="13">
    <source>
        <dbReference type="Proteomes" id="UP000471026"/>
    </source>
</evidence>
<dbReference type="GO" id="GO:0005886">
    <property type="term" value="C:plasma membrane"/>
    <property type="evidence" value="ECO:0007669"/>
    <property type="project" value="UniProtKB-SubCell"/>
</dbReference>
<evidence type="ECO:0000256" key="8">
    <source>
        <dbReference type="ARBA" id="ARBA00035655"/>
    </source>
</evidence>
<name>A0A6N9R145_9MICC</name>
<dbReference type="PANTHER" id="PTHR30574:SF1">
    <property type="entry name" value="SULPHUR TRANSPORT DOMAIN-CONTAINING PROTEIN"/>
    <property type="match status" value="1"/>
</dbReference>
<dbReference type="AlphaFoldDB" id="A0A6N9R145"/>
<feature type="domain" description="UPF0033" evidence="11">
    <location>
        <begin position="436"/>
        <end position="460"/>
    </location>
</feature>
<evidence type="ECO:0000256" key="10">
    <source>
        <dbReference type="SAM" id="Phobius"/>
    </source>
</evidence>
<feature type="transmembrane region" description="Helical" evidence="10">
    <location>
        <begin position="48"/>
        <end position="72"/>
    </location>
</feature>
<comment type="subcellular location">
    <subcellularLocation>
        <location evidence="1">Cell inner membrane</location>
        <topology evidence="1">Multi-pass membrane protein</topology>
    </subcellularLocation>
</comment>
<feature type="transmembrane region" description="Helical" evidence="10">
    <location>
        <begin position="294"/>
        <end position="316"/>
    </location>
</feature>
<dbReference type="InterPro" id="IPR036868">
    <property type="entry name" value="TusA-like_sf"/>
</dbReference>
<gene>
    <name evidence="12" type="ORF">GKZ75_09090</name>
</gene>
<keyword evidence="4" id="KW-0997">Cell inner membrane</keyword>
<evidence type="ECO:0000256" key="3">
    <source>
        <dbReference type="ARBA" id="ARBA00022475"/>
    </source>
</evidence>
<feature type="transmembrane region" description="Helical" evidence="10">
    <location>
        <begin position="163"/>
        <end position="184"/>
    </location>
</feature>
<feature type="compositionally biased region" description="Low complexity" evidence="9">
    <location>
        <begin position="383"/>
        <end position="392"/>
    </location>
</feature>
<organism evidence="12 13">
    <name type="scientific">Kocuria marina subsp. indica</name>
    <dbReference type="NCBI Taxonomy" id="1049583"/>
    <lineage>
        <taxon>Bacteria</taxon>
        <taxon>Bacillati</taxon>
        <taxon>Actinomycetota</taxon>
        <taxon>Actinomycetes</taxon>
        <taxon>Micrococcales</taxon>
        <taxon>Micrococcaceae</taxon>
        <taxon>Kocuria</taxon>
    </lineage>
</organism>
<dbReference type="EMBL" id="WMHZ01000011">
    <property type="protein sequence ID" value="NDO78371.1"/>
    <property type="molecule type" value="Genomic_DNA"/>
</dbReference>
<evidence type="ECO:0000256" key="7">
    <source>
        <dbReference type="ARBA" id="ARBA00023136"/>
    </source>
</evidence>
<keyword evidence="7 10" id="KW-0472">Membrane</keyword>
<reference evidence="12 13" key="1">
    <citation type="submission" date="2019-11" db="EMBL/GenBank/DDBJ databases">
        <title>Draft genome sequence of Kocuria indica DP-K7, a methyl red degrading Actinobacterium.</title>
        <authorList>
            <person name="Kumaran S."/>
            <person name="Tischler D."/>
            <person name="Ngo A.C.R."/>
            <person name="Schultes F."/>
        </authorList>
    </citation>
    <scope>NUCLEOTIDE SEQUENCE [LARGE SCALE GENOMIC DNA]</scope>
    <source>
        <strain evidence="12 13">DP-K7</strain>
    </source>
</reference>
<keyword evidence="3" id="KW-1003">Cell membrane</keyword>
<evidence type="ECO:0000256" key="4">
    <source>
        <dbReference type="ARBA" id="ARBA00022519"/>
    </source>
</evidence>
<dbReference type="SUPFAM" id="SSF64307">
    <property type="entry name" value="SirA-like"/>
    <property type="match status" value="1"/>
</dbReference>
<evidence type="ECO:0000256" key="1">
    <source>
        <dbReference type="ARBA" id="ARBA00004429"/>
    </source>
</evidence>